<evidence type="ECO:0000313" key="2">
    <source>
        <dbReference type="EMBL" id="WDD97044.1"/>
    </source>
</evidence>
<dbReference type="KEGG" id="tact:SG35_016970"/>
<organism evidence="2 3">
    <name type="scientific">Thalassomonas actiniarum</name>
    <dbReference type="NCBI Taxonomy" id="485447"/>
    <lineage>
        <taxon>Bacteria</taxon>
        <taxon>Pseudomonadati</taxon>
        <taxon>Pseudomonadota</taxon>
        <taxon>Gammaproteobacteria</taxon>
        <taxon>Alteromonadales</taxon>
        <taxon>Colwelliaceae</taxon>
        <taxon>Thalassomonas</taxon>
    </lineage>
</organism>
<dbReference type="SUPFAM" id="SSF53850">
    <property type="entry name" value="Periplasmic binding protein-like II"/>
    <property type="match status" value="1"/>
</dbReference>
<proteinExistence type="inferred from homology"/>
<dbReference type="EMBL" id="CP059735">
    <property type="protein sequence ID" value="WDD97044.1"/>
    <property type="molecule type" value="Genomic_DNA"/>
</dbReference>
<reference evidence="2 3" key="2">
    <citation type="journal article" date="2022" name="Mar. Drugs">
        <title>Bioassay-Guided Fractionation Leads to the Detection of Cholic Acid Generated by the Rare Thalassomonas sp.</title>
        <authorList>
            <person name="Pheiffer F."/>
            <person name="Schneider Y.K."/>
            <person name="Hansen E.H."/>
            <person name="Andersen J.H."/>
            <person name="Isaksson J."/>
            <person name="Busche T."/>
            <person name="R C."/>
            <person name="Kalinowski J."/>
            <person name="Zyl L.V."/>
            <person name="Trindade M."/>
        </authorList>
    </citation>
    <scope>NUCLEOTIDE SEQUENCE [LARGE SCALE GENOMIC DNA]</scope>
    <source>
        <strain evidence="2 3">A5K-106</strain>
    </source>
</reference>
<accession>A0AAF0C1T6</accession>
<name>A0AAF0C1T6_9GAMM</name>
<gene>
    <name evidence="2" type="ORF">SG35_016970</name>
</gene>
<dbReference type="PANTHER" id="PTHR35936">
    <property type="entry name" value="MEMBRANE-BOUND LYTIC MUREIN TRANSGLYCOSYLASE F"/>
    <property type="match status" value="1"/>
</dbReference>
<evidence type="ECO:0000256" key="1">
    <source>
        <dbReference type="ARBA" id="ARBA00010333"/>
    </source>
</evidence>
<dbReference type="PANTHER" id="PTHR35936:SF25">
    <property type="entry name" value="ABC TRANSPORTER SUBSTRATE-BINDING PROTEIN"/>
    <property type="match status" value="1"/>
</dbReference>
<sequence length="251" mass="29471">MLFFSASLSAKIQVNVGGYYYPPFVEVTEGKASGITLTMLEILNRQQDQYQFNFTLTTAKRRYQDFSAKKYDVIFFENLAWGWQDFPLEISEVYLTGEEIYLALQKPGRGQKYFDNITDKIIAGILGYHYRFLDYNIDEVAIASSHEIILSESHQSNIDLLLNEKVDIAVINRSYLQQYFYRHPHIRNRFLISDKLDQRYTHNTLIRKNSPITVKAFNHLLKQLKDNGSLKRLWQQYHLDSGSAYPKKKSR</sequence>
<evidence type="ECO:0000313" key="3">
    <source>
        <dbReference type="Proteomes" id="UP000032568"/>
    </source>
</evidence>
<keyword evidence="3" id="KW-1185">Reference proteome</keyword>
<dbReference type="Proteomes" id="UP000032568">
    <property type="component" value="Chromosome"/>
</dbReference>
<comment type="similarity">
    <text evidence="1">Belongs to the bacterial solute-binding protein 3 family.</text>
</comment>
<protein>
    <submittedName>
        <fullName evidence="2">ABC transporter substrate-binding protein</fullName>
    </submittedName>
</protein>
<reference evidence="2 3" key="1">
    <citation type="journal article" date="2015" name="Genome Announc.">
        <title>Draft Genome Sequences of Marine Isolates of Thalassomonas viridans and Thalassomonas actiniarum.</title>
        <authorList>
            <person name="Olonade I."/>
            <person name="van Zyl L.J."/>
            <person name="Trindade M."/>
        </authorList>
    </citation>
    <scope>NUCLEOTIDE SEQUENCE [LARGE SCALE GENOMIC DNA]</scope>
    <source>
        <strain evidence="2 3">A5K-106</strain>
    </source>
</reference>
<dbReference type="Gene3D" id="3.40.190.10">
    <property type="entry name" value="Periplasmic binding protein-like II"/>
    <property type="match status" value="2"/>
</dbReference>
<dbReference type="RefSeq" id="WP_274055101.1">
    <property type="nucleotide sequence ID" value="NZ_CP059735.1"/>
</dbReference>
<dbReference type="AlphaFoldDB" id="A0AAF0C1T6"/>